<organism evidence="1 2">
    <name type="scientific">Jiulongibacter sediminis</name>
    <dbReference type="NCBI Taxonomy" id="1605367"/>
    <lineage>
        <taxon>Bacteria</taxon>
        <taxon>Pseudomonadati</taxon>
        <taxon>Bacteroidota</taxon>
        <taxon>Cytophagia</taxon>
        <taxon>Cytophagales</taxon>
        <taxon>Leadbetterellaceae</taxon>
        <taxon>Jiulongibacter</taxon>
    </lineage>
</organism>
<gene>
    <name evidence="1" type="ORF">AFM12_08540</name>
</gene>
<protein>
    <recommendedName>
        <fullName evidence="3">Immunity protein 49</fullName>
    </recommendedName>
</protein>
<keyword evidence="2" id="KW-1185">Reference proteome</keyword>
<sequence>MIYKVKQNLDKIIDNNLYLEAQLLKKISLGEYEPKQAVNTLWKANHDYAINAFVENGSNKKSKHHFSICGLLDEFQISTYNSRIPDYGLRHICMPILSDNEDLIKRYAALRYVKHPVYAPKSMDEMVELGDTAITFNTIQHFMAENLEGVRHNLAIYEKYKKKVLRSGKTLEIDYRFFYALLARDRSKIEESIRDLLAPKAHKRRNDSPVLGEIVSLPALGYAKLAWRYGIEVDIDSHLIPKELLPIQSLEQYEIPYDFLNL</sequence>
<comment type="caution">
    <text evidence="1">The sequence shown here is derived from an EMBL/GenBank/DDBJ whole genome shotgun (WGS) entry which is preliminary data.</text>
</comment>
<dbReference type="Proteomes" id="UP000050454">
    <property type="component" value="Unassembled WGS sequence"/>
</dbReference>
<dbReference type="Pfam" id="PF15575">
    <property type="entry name" value="Imm49"/>
    <property type="match status" value="1"/>
</dbReference>
<dbReference type="OrthoDB" id="1436963at2"/>
<evidence type="ECO:0008006" key="3">
    <source>
        <dbReference type="Google" id="ProtNLM"/>
    </source>
</evidence>
<evidence type="ECO:0000313" key="1">
    <source>
        <dbReference type="EMBL" id="KPM48642.1"/>
    </source>
</evidence>
<dbReference type="InterPro" id="IPR029074">
    <property type="entry name" value="Imm49"/>
</dbReference>
<dbReference type="EMBL" id="LGTQ01000006">
    <property type="protein sequence ID" value="KPM48642.1"/>
    <property type="molecule type" value="Genomic_DNA"/>
</dbReference>
<name>A0A0P7C348_9BACT</name>
<evidence type="ECO:0000313" key="2">
    <source>
        <dbReference type="Proteomes" id="UP000050454"/>
    </source>
</evidence>
<accession>A0A0P7C348</accession>
<reference evidence="1 2" key="1">
    <citation type="submission" date="2015-07" db="EMBL/GenBank/DDBJ databases">
        <title>The draft genome sequence of Leadbetterella sp. JN14-9.</title>
        <authorList>
            <person name="Liu Y."/>
            <person name="Du J."/>
            <person name="Shao Z."/>
        </authorList>
    </citation>
    <scope>NUCLEOTIDE SEQUENCE [LARGE SCALE GENOMIC DNA]</scope>
    <source>
        <strain evidence="1 2">JN14-9</strain>
    </source>
</reference>
<dbReference type="PATRIC" id="fig|1605367.3.peg.3088"/>
<dbReference type="RefSeq" id="WP_055146653.1">
    <property type="nucleotide sequence ID" value="NZ_JXSZ01000006.1"/>
</dbReference>
<dbReference type="AlphaFoldDB" id="A0A0P7C348"/>
<proteinExistence type="predicted"/>